<accession>A0AAN9URG2</accession>
<gene>
    <name evidence="8" type="ORF">SLS62_007088</name>
</gene>
<dbReference type="Gene3D" id="1.10.630.10">
    <property type="entry name" value="Cytochrome P450"/>
    <property type="match status" value="1"/>
</dbReference>
<dbReference type="InterPro" id="IPR002403">
    <property type="entry name" value="Cyt_P450_E_grp-IV"/>
</dbReference>
<keyword evidence="6" id="KW-0503">Monooxygenase</keyword>
<organism evidence="8 9">
    <name type="scientific">Diatrype stigma</name>
    <dbReference type="NCBI Taxonomy" id="117547"/>
    <lineage>
        <taxon>Eukaryota</taxon>
        <taxon>Fungi</taxon>
        <taxon>Dikarya</taxon>
        <taxon>Ascomycota</taxon>
        <taxon>Pezizomycotina</taxon>
        <taxon>Sordariomycetes</taxon>
        <taxon>Xylariomycetidae</taxon>
        <taxon>Xylariales</taxon>
        <taxon>Diatrypaceae</taxon>
        <taxon>Diatrype</taxon>
    </lineage>
</organism>
<comment type="caution">
    <text evidence="8">The sequence shown here is derived from an EMBL/GenBank/DDBJ whole genome shotgun (WGS) entry which is preliminary data.</text>
</comment>
<keyword evidence="9" id="KW-1185">Reference proteome</keyword>
<evidence type="ECO:0000313" key="8">
    <source>
        <dbReference type="EMBL" id="KAK7750955.1"/>
    </source>
</evidence>
<evidence type="ECO:0000256" key="1">
    <source>
        <dbReference type="ARBA" id="ARBA00001971"/>
    </source>
</evidence>
<dbReference type="InterPro" id="IPR001128">
    <property type="entry name" value="Cyt_P450"/>
</dbReference>
<comment type="similarity">
    <text evidence="2">Belongs to the cytochrome P450 family.</text>
</comment>
<dbReference type="PANTHER" id="PTHR46206:SF4">
    <property type="entry name" value="P450, PUTATIVE (EUROFUNG)-RELATED"/>
    <property type="match status" value="1"/>
</dbReference>
<keyword evidence="3 7" id="KW-0479">Metal-binding</keyword>
<evidence type="ECO:0000256" key="3">
    <source>
        <dbReference type="ARBA" id="ARBA00022723"/>
    </source>
</evidence>
<keyword evidence="4" id="KW-0560">Oxidoreductase</keyword>
<evidence type="ECO:0000256" key="4">
    <source>
        <dbReference type="ARBA" id="ARBA00023002"/>
    </source>
</evidence>
<dbReference type="EMBL" id="JAKJXP020000056">
    <property type="protein sequence ID" value="KAK7750955.1"/>
    <property type="molecule type" value="Genomic_DNA"/>
</dbReference>
<keyword evidence="7" id="KW-0349">Heme</keyword>
<dbReference type="GO" id="GO:0004497">
    <property type="term" value="F:monooxygenase activity"/>
    <property type="evidence" value="ECO:0007669"/>
    <property type="project" value="UniProtKB-KW"/>
</dbReference>
<sequence>MGDTVVIAPKYLKELNMLPESKLSSSAALVDSVMGRYNGVDLLLRDHLTSDICRGPLTRNIPTFLPRMTEELHAAMAERLGQSTAENPVVCVAYELLFSFIHRISSLVFVGKAYCYNPIWTGAVTALPMDVEVTKFLLLACPAPLRRFVAPLIPQRNRIFRQRAAVRDLLFPPSEQAHVAAEEEPSVMKLLVESGKDTDPDRLTARLLLLTAAALHTSSMAITHAVFDLCAMPEYIEPLRSEARAALAQDNGEWQFSTLKKLRRLDSFLKESQRVNQSTFLGFDRKVMSPIELSDGKTVLPRGATIAIPSGAMSRDSSFYEDPQRFDGFRFYRPEMEDTMASTNTQQDYTGIEPGNLSWGNGRFTCPGRWYAAALTKLIVANMLLDYDLSFPRGQTGRPPNVKYDTELLPDFEQEIVLKRRLDA</sequence>
<feature type="binding site" description="axial binding residue" evidence="7">
    <location>
        <position position="366"/>
    </location>
    <ligand>
        <name>heme</name>
        <dbReference type="ChEBI" id="CHEBI:30413"/>
    </ligand>
    <ligandPart>
        <name>Fe</name>
        <dbReference type="ChEBI" id="CHEBI:18248"/>
    </ligandPart>
</feature>
<evidence type="ECO:0000256" key="7">
    <source>
        <dbReference type="PIRSR" id="PIRSR602403-1"/>
    </source>
</evidence>
<dbReference type="AlphaFoldDB" id="A0AAN9URG2"/>
<evidence type="ECO:0000313" key="9">
    <source>
        <dbReference type="Proteomes" id="UP001320420"/>
    </source>
</evidence>
<dbReference type="PANTHER" id="PTHR46206">
    <property type="entry name" value="CYTOCHROME P450"/>
    <property type="match status" value="1"/>
</dbReference>
<dbReference type="GO" id="GO:0005506">
    <property type="term" value="F:iron ion binding"/>
    <property type="evidence" value="ECO:0007669"/>
    <property type="project" value="InterPro"/>
</dbReference>
<dbReference type="PRINTS" id="PR00465">
    <property type="entry name" value="EP450IV"/>
</dbReference>
<evidence type="ECO:0000256" key="5">
    <source>
        <dbReference type="ARBA" id="ARBA00023004"/>
    </source>
</evidence>
<keyword evidence="5 7" id="KW-0408">Iron</keyword>
<name>A0AAN9URG2_9PEZI</name>
<dbReference type="Proteomes" id="UP001320420">
    <property type="component" value="Unassembled WGS sequence"/>
</dbReference>
<reference evidence="8 9" key="1">
    <citation type="submission" date="2024-02" db="EMBL/GenBank/DDBJ databases">
        <title>De novo assembly and annotation of 12 fungi associated with fruit tree decline syndrome in Ontario, Canada.</title>
        <authorList>
            <person name="Sulman M."/>
            <person name="Ellouze W."/>
            <person name="Ilyukhin E."/>
        </authorList>
    </citation>
    <scope>NUCLEOTIDE SEQUENCE [LARGE SCALE GENOMIC DNA]</scope>
    <source>
        <strain evidence="8 9">M11/M66-122</strain>
    </source>
</reference>
<protein>
    <recommendedName>
        <fullName evidence="10">Cytochrome P450</fullName>
    </recommendedName>
</protein>
<dbReference type="CDD" id="cd11041">
    <property type="entry name" value="CYP503A1-like"/>
    <property type="match status" value="1"/>
</dbReference>
<dbReference type="SUPFAM" id="SSF48264">
    <property type="entry name" value="Cytochrome P450"/>
    <property type="match status" value="1"/>
</dbReference>
<dbReference type="Pfam" id="PF00067">
    <property type="entry name" value="p450"/>
    <property type="match status" value="1"/>
</dbReference>
<proteinExistence type="inferred from homology"/>
<dbReference type="GO" id="GO:0020037">
    <property type="term" value="F:heme binding"/>
    <property type="evidence" value="ECO:0007669"/>
    <property type="project" value="InterPro"/>
</dbReference>
<evidence type="ECO:0000256" key="2">
    <source>
        <dbReference type="ARBA" id="ARBA00010617"/>
    </source>
</evidence>
<dbReference type="GO" id="GO:0016705">
    <property type="term" value="F:oxidoreductase activity, acting on paired donors, with incorporation or reduction of molecular oxygen"/>
    <property type="evidence" value="ECO:0007669"/>
    <property type="project" value="InterPro"/>
</dbReference>
<evidence type="ECO:0000256" key="6">
    <source>
        <dbReference type="ARBA" id="ARBA00023033"/>
    </source>
</evidence>
<comment type="cofactor">
    <cofactor evidence="1 7">
        <name>heme</name>
        <dbReference type="ChEBI" id="CHEBI:30413"/>
    </cofactor>
</comment>
<dbReference type="InterPro" id="IPR036396">
    <property type="entry name" value="Cyt_P450_sf"/>
</dbReference>
<evidence type="ECO:0008006" key="10">
    <source>
        <dbReference type="Google" id="ProtNLM"/>
    </source>
</evidence>